<dbReference type="InterPro" id="IPR003439">
    <property type="entry name" value="ABC_transporter-like_ATP-bd"/>
</dbReference>
<dbReference type="GO" id="GO:0016887">
    <property type="term" value="F:ATP hydrolysis activity"/>
    <property type="evidence" value="ECO:0007669"/>
    <property type="project" value="InterPro"/>
</dbReference>
<dbReference type="GO" id="GO:0022857">
    <property type="term" value="F:transmembrane transporter activity"/>
    <property type="evidence" value="ECO:0007669"/>
    <property type="project" value="TreeGrafter"/>
</dbReference>
<dbReference type="AlphaFoldDB" id="A0A7G9Z4R2"/>
<dbReference type="InterPro" id="IPR017871">
    <property type="entry name" value="ABC_transporter-like_CS"/>
</dbReference>
<dbReference type="InterPro" id="IPR003593">
    <property type="entry name" value="AAA+_ATPase"/>
</dbReference>
<dbReference type="GO" id="GO:0005886">
    <property type="term" value="C:plasma membrane"/>
    <property type="evidence" value="ECO:0007669"/>
    <property type="project" value="TreeGrafter"/>
</dbReference>
<feature type="domain" description="ABC transporter" evidence="3">
    <location>
        <begin position="3"/>
        <end position="262"/>
    </location>
</feature>
<sequence length="263" mass="29312">MKIEIKGLSKEFLLHQWGRRIDGFRDVSFAVGKSESFGISGPSGSGKSSLIRCIFRTYIPNKGEILYELRNKKVNLATLPEYEVLKLRKKEIGYVSQFLRVVPRVSAVDVVAEPLINLSLCGAPPHDPASPVRAYKKALPKKNYKKGLHVEYARAAASSLLERLLIPKKLFDSYPSTFSGGELQRVNLARALITKFNLLLLDEPTASLDEGIKEIVIEMLREEKDRGATIICVSHDASFLNALADRVAVMKGGRMVEILEEMP</sequence>
<organism evidence="4">
    <name type="scientific">Candidatus Methanophaga sp. ANME-1 ERB7</name>
    <dbReference type="NCBI Taxonomy" id="2759913"/>
    <lineage>
        <taxon>Archaea</taxon>
        <taxon>Methanobacteriati</taxon>
        <taxon>Methanobacteriota</taxon>
        <taxon>Stenosarchaea group</taxon>
        <taxon>Methanomicrobia</taxon>
        <taxon>Candidatus Methanophagales</taxon>
        <taxon>Candidatus Methanophagaceae</taxon>
        <taxon>Candidatus Methanophaga</taxon>
    </lineage>
</organism>
<dbReference type="Pfam" id="PF00005">
    <property type="entry name" value="ABC_tran"/>
    <property type="match status" value="1"/>
</dbReference>
<reference evidence="4" key="1">
    <citation type="submission" date="2020-06" db="EMBL/GenBank/DDBJ databases">
        <title>Unique genomic features of the anaerobic methanotrophic archaea.</title>
        <authorList>
            <person name="Chadwick G.L."/>
            <person name="Skennerton C.T."/>
            <person name="Laso-Perez R."/>
            <person name="Leu A.O."/>
            <person name="Speth D.R."/>
            <person name="Yu H."/>
            <person name="Morgan-Lang C."/>
            <person name="Hatzenpichler R."/>
            <person name="Goudeau D."/>
            <person name="Malmstrom R."/>
            <person name="Brazelton W.J."/>
            <person name="Woyke T."/>
            <person name="Hallam S.J."/>
            <person name="Tyson G.W."/>
            <person name="Wegener G."/>
            <person name="Boetius A."/>
            <person name="Orphan V."/>
        </authorList>
    </citation>
    <scope>NUCLEOTIDE SEQUENCE</scope>
</reference>
<evidence type="ECO:0000256" key="2">
    <source>
        <dbReference type="ARBA" id="ARBA00022840"/>
    </source>
</evidence>
<dbReference type="PANTHER" id="PTHR24220">
    <property type="entry name" value="IMPORT ATP-BINDING PROTEIN"/>
    <property type="match status" value="1"/>
</dbReference>
<keyword evidence="2 4" id="KW-0067">ATP-binding</keyword>
<dbReference type="GO" id="GO:0005524">
    <property type="term" value="F:ATP binding"/>
    <property type="evidence" value="ECO:0007669"/>
    <property type="project" value="UniProtKB-KW"/>
</dbReference>
<dbReference type="InterPro" id="IPR015854">
    <property type="entry name" value="ABC_transpr_LolD-like"/>
</dbReference>
<evidence type="ECO:0000256" key="1">
    <source>
        <dbReference type="ARBA" id="ARBA00022741"/>
    </source>
</evidence>
<dbReference type="Gene3D" id="3.40.50.300">
    <property type="entry name" value="P-loop containing nucleotide triphosphate hydrolases"/>
    <property type="match status" value="1"/>
</dbReference>
<name>A0A7G9Z4R2_9EURY</name>
<dbReference type="InterPro" id="IPR027417">
    <property type="entry name" value="P-loop_NTPase"/>
</dbReference>
<protein>
    <submittedName>
        <fullName evidence="4">Glucose import ATP-binding protein GlcV</fullName>
    </submittedName>
</protein>
<proteinExistence type="predicted"/>
<evidence type="ECO:0000259" key="3">
    <source>
        <dbReference type="PROSITE" id="PS50893"/>
    </source>
</evidence>
<dbReference type="EMBL" id="MT631606">
    <property type="protein sequence ID" value="QNO55246.1"/>
    <property type="molecule type" value="Genomic_DNA"/>
</dbReference>
<accession>A0A7G9Z4R2</accession>
<keyword evidence="1" id="KW-0547">Nucleotide-binding</keyword>
<evidence type="ECO:0000313" key="4">
    <source>
        <dbReference type="EMBL" id="QNO55246.1"/>
    </source>
</evidence>
<dbReference type="SMART" id="SM00382">
    <property type="entry name" value="AAA"/>
    <property type="match status" value="1"/>
</dbReference>
<dbReference type="PROSITE" id="PS50893">
    <property type="entry name" value="ABC_TRANSPORTER_2"/>
    <property type="match status" value="1"/>
</dbReference>
<gene>
    <name evidence="4" type="primary">glcV_2</name>
    <name evidence="4" type="ORF">MHJDHPNH_00048</name>
</gene>
<dbReference type="PROSITE" id="PS00211">
    <property type="entry name" value="ABC_TRANSPORTER_1"/>
    <property type="match status" value="1"/>
</dbReference>
<dbReference type="SUPFAM" id="SSF52540">
    <property type="entry name" value="P-loop containing nucleoside triphosphate hydrolases"/>
    <property type="match status" value="1"/>
</dbReference>